<comment type="caution">
    <text evidence="3">The sequence shown here is derived from an EMBL/GenBank/DDBJ whole genome shotgun (WGS) entry which is preliminary data.</text>
</comment>
<reference evidence="3" key="1">
    <citation type="submission" date="2021-01" db="EMBL/GenBank/DDBJ databases">
        <authorList>
            <person name="Kaushik A."/>
        </authorList>
    </citation>
    <scope>NUCLEOTIDE SEQUENCE</scope>
    <source>
        <strain evidence="3">AG3-T5</strain>
    </source>
</reference>
<feature type="domain" description="Alpha/beta hydrolase fold-3" evidence="2">
    <location>
        <begin position="10"/>
        <end position="103"/>
    </location>
</feature>
<evidence type="ECO:0000256" key="1">
    <source>
        <dbReference type="ARBA" id="ARBA00022801"/>
    </source>
</evidence>
<proteinExistence type="predicted"/>
<dbReference type="Pfam" id="PF07859">
    <property type="entry name" value="Abhydrolase_3"/>
    <property type="match status" value="1"/>
</dbReference>
<dbReference type="PANTHER" id="PTHR48081">
    <property type="entry name" value="AB HYDROLASE SUPERFAMILY PROTEIN C4A8.06C"/>
    <property type="match status" value="1"/>
</dbReference>
<dbReference type="InterPro" id="IPR029058">
    <property type="entry name" value="AB_hydrolase_fold"/>
</dbReference>
<name>A0A8H3AHB9_9AGAM</name>
<protein>
    <recommendedName>
        <fullName evidence="2">Alpha/beta hydrolase fold-3 domain-containing protein</fullName>
    </recommendedName>
</protein>
<evidence type="ECO:0000313" key="4">
    <source>
        <dbReference type="Proteomes" id="UP000663841"/>
    </source>
</evidence>
<sequence>MRIYVLDLVTWVSSSSGLNTSLHQVNDKRAIDTSRIIVAGTSAGGYLAYLAAIHARLEHPPRGVLSMYGMGGNLLTPHYLRRKTKPFFRGRPLLDPTQYETFLSTTHPPPPTNGSTLEYGPDGVPISPRMFLTRVLLQEGTFLDYLTGEHGLSERLRALDQPTISDVPQEHRSLFPEVGLSPGFPPTCLVHGTEDTAVLIGESKVLRDRLCNLNVPCQLFEVEGAEHSFDYQEGHEAVLEQVFQVLQGWLE</sequence>
<dbReference type="GO" id="GO:0016787">
    <property type="term" value="F:hydrolase activity"/>
    <property type="evidence" value="ECO:0007669"/>
    <property type="project" value="UniProtKB-KW"/>
</dbReference>
<dbReference type="InterPro" id="IPR050300">
    <property type="entry name" value="GDXG_lipolytic_enzyme"/>
</dbReference>
<evidence type="ECO:0000313" key="3">
    <source>
        <dbReference type="EMBL" id="CAE6421772.1"/>
    </source>
</evidence>
<gene>
    <name evidence="3" type="ORF">RDB_LOCUS46543</name>
</gene>
<evidence type="ECO:0000259" key="2">
    <source>
        <dbReference type="Pfam" id="PF07859"/>
    </source>
</evidence>
<dbReference type="PANTHER" id="PTHR48081:SF3">
    <property type="entry name" value="ALPHA_BETA HYDROLASE FOLD-3 DOMAIN-CONTAINING PROTEIN"/>
    <property type="match status" value="1"/>
</dbReference>
<dbReference type="Proteomes" id="UP000663841">
    <property type="component" value="Unassembled WGS sequence"/>
</dbReference>
<dbReference type="InterPro" id="IPR013094">
    <property type="entry name" value="AB_hydrolase_3"/>
</dbReference>
<dbReference type="SUPFAM" id="SSF53474">
    <property type="entry name" value="alpha/beta-Hydrolases"/>
    <property type="match status" value="1"/>
</dbReference>
<dbReference type="EMBL" id="CAJMWW010000076">
    <property type="protein sequence ID" value="CAE6421772.1"/>
    <property type="molecule type" value="Genomic_DNA"/>
</dbReference>
<accession>A0A8H3AHB9</accession>
<dbReference type="AlphaFoldDB" id="A0A8H3AHB9"/>
<keyword evidence="1" id="KW-0378">Hydrolase</keyword>
<dbReference type="Gene3D" id="3.40.50.1820">
    <property type="entry name" value="alpha/beta hydrolase"/>
    <property type="match status" value="1"/>
</dbReference>
<organism evidence="3 4">
    <name type="scientific">Rhizoctonia solani</name>
    <dbReference type="NCBI Taxonomy" id="456999"/>
    <lineage>
        <taxon>Eukaryota</taxon>
        <taxon>Fungi</taxon>
        <taxon>Dikarya</taxon>
        <taxon>Basidiomycota</taxon>
        <taxon>Agaricomycotina</taxon>
        <taxon>Agaricomycetes</taxon>
        <taxon>Cantharellales</taxon>
        <taxon>Ceratobasidiaceae</taxon>
        <taxon>Rhizoctonia</taxon>
    </lineage>
</organism>